<dbReference type="KEGG" id="vg:77946940"/>
<proteinExistence type="predicted"/>
<dbReference type="RefSeq" id="YP_010670730.1">
    <property type="nucleotide sequence ID" value="NC_070965.1"/>
</dbReference>
<sequence>MNILTDTSGEFHFLDKDYNDVIFTDWNDIPEDFEFSHVIKFLPNIPPAPHTPEQHLEVGEWNARLTKLMEIERNASSN</sequence>
<evidence type="ECO:0000313" key="2">
    <source>
        <dbReference type="Proteomes" id="UP000501900"/>
    </source>
</evidence>
<reference evidence="1 2" key="1">
    <citation type="submission" date="2020-03" db="EMBL/GenBank/DDBJ databases">
        <title>The Isolation and Genome Sequence of a Novel Cyanophage S-H34 from the Huanghai Sea, China.</title>
        <authorList>
            <person name="Jiang T."/>
        </authorList>
    </citation>
    <scope>NUCLEOTIDE SEQUENCE [LARGE SCALE GENOMIC DNA]</scope>
</reference>
<protein>
    <submittedName>
        <fullName evidence="1">Uncharacterized protein</fullName>
    </submittedName>
</protein>
<dbReference type="Proteomes" id="UP000501900">
    <property type="component" value="Genome"/>
</dbReference>
<dbReference type="EMBL" id="MT162467">
    <property type="protein sequence ID" value="QIN97062.1"/>
    <property type="molecule type" value="Genomic_DNA"/>
</dbReference>
<dbReference type="GeneID" id="77946940"/>
<evidence type="ECO:0000313" key="1">
    <source>
        <dbReference type="EMBL" id="QIN97062.1"/>
    </source>
</evidence>
<accession>A0A6G8R6M7</accession>
<organism evidence="1 2">
    <name type="scientific">Synechococcus phage S-H34</name>
    <dbReference type="NCBI Taxonomy" id="2718942"/>
    <lineage>
        <taxon>Viruses</taxon>
        <taxon>Duplodnaviria</taxon>
        <taxon>Heunggongvirae</taxon>
        <taxon>Uroviricota</taxon>
        <taxon>Caudoviricetes</taxon>
        <taxon>Pantevenvirales</taxon>
        <taxon>Kyanoviridae</taxon>
        <taxon>Makaravirus</taxon>
        <taxon>Makaravirus thirtyfour</taxon>
    </lineage>
</organism>
<keyword evidence="2" id="KW-1185">Reference proteome</keyword>
<name>A0A6G8R6M7_9CAUD</name>